<feature type="compositionally biased region" description="Basic and acidic residues" evidence="1">
    <location>
        <begin position="58"/>
        <end position="74"/>
    </location>
</feature>
<feature type="compositionally biased region" description="Low complexity" evidence="1">
    <location>
        <begin position="136"/>
        <end position="153"/>
    </location>
</feature>
<evidence type="ECO:0000313" key="2">
    <source>
        <dbReference type="EMBL" id="CAI5445578.1"/>
    </source>
</evidence>
<evidence type="ECO:0000313" key="3">
    <source>
        <dbReference type="Proteomes" id="UP001152747"/>
    </source>
</evidence>
<reference evidence="2" key="1">
    <citation type="submission" date="2022-11" db="EMBL/GenBank/DDBJ databases">
        <authorList>
            <person name="Kikuchi T."/>
        </authorList>
    </citation>
    <scope>NUCLEOTIDE SEQUENCE</scope>
    <source>
        <strain evidence="2">PS1010</strain>
    </source>
</reference>
<feature type="region of interest" description="Disordered" evidence="1">
    <location>
        <begin position="1"/>
        <end position="106"/>
    </location>
</feature>
<gene>
    <name evidence="2" type="ORF">CAMP_LOCUS8215</name>
</gene>
<organism evidence="2 3">
    <name type="scientific">Caenorhabditis angaria</name>
    <dbReference type="NCBI Taxonomy" id="860376"/>
    <lineage>
        <taxon>Eukaryota</taxon>
        <taxon>Metazoa</taxon>
        <taxon>Ecdysozoa</taxon>
        <taxon>Nematoda</taxon>
        <taxon>Chromadorea</taxon>
        <taxon>Rhabditida</taxon>
        <taxon>Rhabditina</taxon>
        <taxon>Rhabditomorpha</taxon>
        <taxon>Rhabditoidea</taxon>
        <taxon>Rhabditidae</taxon>
        <taxon>Peloderinae</taxon>
        <taxon>Caenorhabditis</taxon>
    </lineage>
</organism>
<feature type="compositionally biased region" description="Low complexity" evidence="1">
    <location>
        <begin position="96"/>
        <end position="105"/>
    </location>
</feature>
<keyword evidence="3" id="KW-1185">Reference proteome</keyword>
<feature type="region of interest" description="Disordered" evidence="1">
    <location>
        <begin position="121"/>
        <end position="153"/>
    </location>
</feature>
<comment type="caution">
    <text evidence="2">The sequence shown here is derived from an EMBL/GenBank/DDBJ whole genome shotgun (WGS) entry which is preliminary data.</text>
</comment>
<proteinExistence type="predicted"/>
<dbReference type="OrthoDB" id="10669067at2759"/>
<protein>
    <submittedName>
        <fullName evidence="2">Uncharacterized protein</fullName>
    </submittedName>
</protein>
<evidence type="ECO:0000256" key="1">
    <source>
        <dbReference type="SAM" id="MobiDB-lite"/>
    </source>
</evidence>
<feature type="compositionally biased region" description="Basic and acidic residues" evidence="1">
    <location>
        <begin position="1"/>
        <end position="16"/>
    </location>
</feature>
<sequence>MLQVQKEVDRFIKEESVDSDDGALPPKLEAEKLTGEAEEEENDVGSSNPKLVKTLADLLKDQYDNSDDKEKSPESDISEPPPKLSVSEFSAERRPSTSSSSNNTSAFLEVVGRNYIVTPKVANLRQTRSTGKRTHSPAQSSTPSSSSKRSTRLSVGKLGLTQILQNQEPIRVDVQVGSGSPPETSLNFHAGQTSSSSNDHADNSAMESTPSPNGFLRNAAEKESNEEYPENLRNALRNCGLPEKIAKETSTHNMLIGCMVMNGLNTLTRQRGGKVANFFRDDLFAIFKKYNIHSETADDVLLAMFAKLLALTEDSDCGELDGGEWL</sequence>
<dbReference type="Proteomes" id="UP001152747">
    <property type="component" value="Unassembled WGS sequence"/>
</dbReference>
<name>A0A9P1IIM7_9PELO</name>
<dbReference type="EMBL" id="CANHGI010000003">
    <property type="protein sequence ID" value="CAI5445578.1"/>
    <property type="molecule type" value="Genomic_DNA"/>
</dbReference>
<feature type="region of interest" description="Disordered" evidence="1">
    <location>
        <begin position="174"/>
        <end position="229"/>
    </location>
</feature>
<accession>A0A9P1IIM7</accession>
<dbReference type="AlphaFoldDB" id="A0A9P1IIM7"/>
<feature type="compositionally biased region" description="Polar residues" evidence="1">
    <location>
        <begin position="177"/>
        <end position="193"/>
    </location>
</feature>